<protein>
    <submittedName>
        <fullName evidence="1">Uncharacterized protein</fullName>
    </submittedName>
</protein>
<evidence type="ECO:0000313" key="2">
    <source>
        <dbReference type="Proteomes" id="UP000248423"/>
    </source>
</evidence>
<name>A0A319F9D8_ASPSB</name>
<sequence length="53" mass="6032">TNNNAVDSMIATHFGKDTKAIIQIRDEDFKETSSFIIGLSLRSFRTKNVRWGT</sequence>
<accession>A0A319F9D8</accession>
<dbReference type="Proteomes" id="UP000248423">
    <property type="component" value="Unassembled WGS sequence"/>
</dbReference>
<dbReference type="VEuPathDB" id="FungiDB:BO78DRAFT_325171"/>
<feature type="non-terminal residue" evidence="1">
    <location>
        <position position="1"/>
    </location>
</feature>
<organism evidence="1 2">
    <name type="scientific">Aspergillus sclerotiicarbonarius (strain CBS 121057 / IBT 28362)</name>
    <dbReference type="NCBI Taxonomy" id="1448318"/>
    <lineage>
        <taxon>Eukaryota</taxon>
        <taxon>Fungi</taxon>
        <taxon>Dikarya</taxon>
        <taxon>Ascomycota</taxon>
        <taxon>Pezizomycotina</taxon>
        <taxon>Eurotiomycetes</taxon>
        <taxon>Eurotiomycetidae</taxon>
        <taxon>Eurotiales</taxon>
        <taxon>Aspergillaceae</taxon>
        <taxon>Aspergillus</taxon>
        <taxon>Aspergillus subgen. Circumdati</taxon>
    </lineage>
</organism>
<dbReference type="EMBL" id="KZ826395">
    <property type="protein sequence ID" value="PYI02423.1"/>
    <property type="molecule type" value="Genomic_DNA"/>
</dbReference>
<gene>
    <name evidence="1" type="ORF">BO78DRAFT_325171</name>
</gene>
<reference evidence="1 2" key="1">
    <citation type="submission" date="2018-02" db="EMBL/GenBank/DDBJ databases">
        <title>The genomes of Aspergillus section Nigri reveals drivers in fungal speciation.</title>
        <authorList>
            <consortium name="DOE Joint Genome Institute"/>
            <person name="Vesth T.C."/>
            <person name="Nybo J."/>
            <person name="Theobald S."/>
            <person name="Brandl J."/>
            <person name="Frisvad J.C."/>
            <person name="Nielsen K.F."/>
            <person name="Lyhne E.K."/>
            <person name="Kogle M.E."/>
            <person name="Kuo A."/>
            <person name="Riley R."/>
            <person name="Clum A."/>
            <person name="Nolan M."/>
            <person name="Lipzen A."/>
            <person name="Salamov A."/>
            <person name="Henrissat B."/>
            <person name="Wiebenga A."/>
            <person name="De vries R.P."/>
            <person name="Grigoriev I.V."/>
            <person name="Mortensen U.H."/>
            <person name="Andersen M.R."/>
            <person name="Baker S.E."/>
        </authorList>
    </citation>
    <scope>NUCLEOTIDE SEQUENCE [LARGE SCALE GENOMIC DNA]</scope>
    <source>
        <strain evidence="1 2">CBS 121057</strain>
    </source>
</reference>
<dbReference type="OrthoDB" id="10511467at2759"/>
<dbReference type="AlphaFoldDB" id="A0A319F9D8"/>
<keyword evidence="2" id="KW-1185">Reference proteome</keyword>
<proteinExistence type="predicted"/>
<evidence type="ECO:0000313" key="1">
    <source>
        <dbReference type="EMBL" id="PYI02423.1"/>
    </source>
</evidence>